<gene>
    <name evidence="1" type="ORF">LITE_LOCUS17478</name>
</gene>
<dbReference type="AlphaFoldDB" id="A0AAV0K751"/>
<name>A0AAV0K751_9ROSI</name>
<reference evidence="1" key="1">
    <citation type="submission" date="2022-08" db="EMBL/GenBank/DDBJ databases">
        <authorList>
            <person name="Gutierrez-Valencia J."/>
        </authorList>
    </citation>
    <scope>NUCLEOTIDE SEQUENCE</scope>
</reference>
<dbReference type="EMBL" id="CAMGYJ010000005">
    <property type="protein sequence ID" value="CAI0417906.1"/>
    <property type="molecule type" value="Genomic_DNA"/>
</dbReference>
<sequence length="44" mass="5148">MDIETDEAELGLVEKARRLLRHRGNSRSFVFPSYYYSVAEVLQT</sequence>
<keyword evidence="2" id="KW-1185">Reference proteome</keyword>
<protein>
    <submittedName>
        <fullName evidence="1">Uncharacterized protein</fullName>
    </submittedName>
</protein>
<dbReference type="Proteomes" id="UP001154282">
    <property type="component" value="Unassembled WGS sequence"/>
</dbReference>
<organism evidence="1 2">
    <name type="scientific">Linum tenue</name>
    <dbReference type="NCBI Taxonomy" id="586396"/>
    <lineage>
        <taxon>Eukaryota</taxon>
        <taxon>Viridiplantae</taxon>
        <taxon>Streptophyta</taxon>
        <taxon>Embryophyta</taxon>
        <taxon>Tracheophyta</taxon>
        <taxon>Spermatophyta</taxon>
        <taxon>Magnoliopsida</taxon>
        <taxon>eudicotyledons</taxon>
        <taxon>Gunneridae</taxon>
        <taxon>Pentapetalae</taxon>
        <taxon>rosids</taxon>
        <taxon>fabids</taxon>
        <taxon>Malpighiales</taxon>
        <taxon>Linaceae</taxon>
        <taxon>Linum</taxon>
    </lineage>
</organism>
<evidence type="ECO:0000313" key="2">
    <source>
        <dbReference type="Proteomes" id="UP001154282"/>
    </source>
</evidence>
<proteinExistence type="predicted"/>
<evidence type="ECO:0000313" key="1">
    <source>
        <dbReference type="EMBL" id="CAI0417906.1"/>
    </source>
</evidence>
<comment type="caution">
    <text evidence="1">The sequence shown here is derived from an EMBL/GenBank/DDBJ whole genome shotgun (WGS) entry which is preliminary data.</text>
</comment>
<accession>A0AAV0K751</accession>